<accession>D5EL27</accession>
<dbReference type="Proteomes" id="UP000000925">
    <property type="component" value="Chromosome"/>
</dbReference>
<sequence>MASLLLLANLHSMEPGEATLAVMPWSDKVQQSNYGKNSFQLTNTGDKDIVEFQIDVTKALFPDIVFDPEGIAGDSVAKPLQINTNEATGLVQGSQQPKPYLGDGGRNGYKGLRLHFDPNQDGGFNPGETLGFSIDMDPNSLAGTDKQPIDQATSPHWDCGGVSGAEMIGSEFFVVFADGSRARGQLFATNKQAGSLGIATEQPVDTQVQMKVNGTLPGETGHYADEQFKLLVNGDKGTRVRVVLAKGFIQPVSAYSEHLQAQLETLAKQDFPANNAVELQFATVTLSGEWTDLSDQFDLSGVKQYSFSADPDKPFSIDANQLPLAITAAAIDADGKPIGHVLNPIYLSYKSN</sequence>
<dbReference type="AlphaFoldDB" id="D5EL27"/>
<dbReference type="KEGG" id="caa:Caka_0100"/>
<organism evidence="1 2">
    <name type="scientific">Coraliomargarita akajimensis (strain DSM 45221 / IAM 15411 / JCM 23193 / KCTC 12865 / 04OKA010-24)</name>
    <dbReference type="NCBI Taxonomy" id="583355"/>
    <lineage>
        <taxon>Bacteria</taxon>
        <taxon>Pseudomonadati</taxon>
        <taxon>Verrucomicrobiota</taxon>
        <taxon>Opitutia</taxon>
        <taxon>Puniceicoccales</taxon>
        <taxon>Coraliomargaritaceae</taxon>
        <taxon>Coraliomargarita</taxon>
    </lineage>
</organism>
<protein>
    <submittedName>
        <fullName evidence="1">Uncharacterized protein</fullName>
    </submittedName>
</protein>
<dbReference type="eggNOG" id="COG2982">
    <property type="taxonomic scope" value="Bacteria"/>
</dbReference>
<proteinExistence type="predicted"/>
<name>D5EL27_CORAD</name>
<keyword evidence="2" id="KW-1185">Reference proteome</keyword>
<evidence type="ECO:0000313" key="2">
    <source>
        <dbReference type="Proteomes" id="UP000000925"/>
    </source>
</evidence>
<dbReference type="HOGENOM" id="CLU_786894_0_0_0"/>
<dbReference type="EMBL" id="CP001998">
    <property type="protein sequence ID" value="ADE53129.1"/>
    <property type="molecule type" value="Genomic_DNA"/>
</dbReference>
<evidence type="ECO:0000313" key="1">
    <source>
        <dbReference type="EMBL" id="ADE53129.1"/>
    </source>
</evidence>
<gene>
    <name evidence="1" type="ordered locus">Caka_0100</name>
</gene>
<reference evidence="1 2" key="1">
    <citation type="journal article" date="2010" name="Stand. Genomic Sci.">
        <title>Complete genome sequence of Coraliomargarita akajimensis type strain (04OKA010-24).</title>
        <authorList>
            <person name="Mavromatis K."/>
            <person name="Abt B."/>
            <person name="Brambilla E."/>
            <person name="Lapidus A."/>
            <person name="Copeland A."/>
            <person name="Deshpande S."/>
            <person name="Nolan M."/>
            <person name="Lucas S."/>
            <person name="Tice H."/>
            <person name="Cheng J.F."/>
            <person name="Han C."/>
            <person name="Detter J.C."/>
            <person name="Woyke T."/>
            <person name="Goodwin L."/>
            <person name="Pitluck S."/>
            <person name="Held B."/>
            <person name="Brettin T."/>
            <person name="Tapia R."/>
            <person name="Ivanova N."/>
            <person name="Mikhailova N."/>
            <person name="Pati A."/>
            <person name="Liolios K."/>
            <person name="Chen A."/>
            <person name="Palaniappan K."/>
            <person name="Land M."/>
            <person name="Hauser L."/>
            <person name="Chang Y.J."/>
            <person name="Jeffries C.D."/>
            <person name="Rohde M."/>
            <person name="Goker M."/>
            <person name="Bristow J."/>
            <person name="Eisen J.A."/>
            <person name="Markowitz V."/>
            <person name="Hugenholtz P."/>
            <person name="Klenk H.P."/>
            <person name="Kyrpides N.C."/>
        </authorList>
    </citation>
    <scope>NUCLEOTIDE SEQUENCE [LARGE SCALE GENOMIC DNA]</scope>
    <source>
        <strain evidence="2">DSM 45221 / IAM 15411 / JCM 23193 / KCTC 12865</strain>
    </source>
</reference>
<dbReference type="STRING" id="583355.Caka_0100"/>